<protein>
    <recommendedName>
        <fullName evidence="3">DUF6987 domain-containing protein</fullName>
    </recommendedName>
</protein>
<keyword evidence="2" id="KW-1133">Transmembrane helix</keyword>
<dbReference type="AlphaFoldDB" id="A0A0V1PYB1"/>
<comment type="caution">
    <text evidence="4">The sequence shown here is derived from an EMBL/GenBank/DDBJ whole genome shotgun (WGS) entry which is preliminary data.</text>
</comment>
<organism evidence="4 5">
    <name type="scientific">Debaryomyces fabryi</name>
    <dbReference type="NCBI Taxonomy" id="58627"/>
    <lineage>
        <taxon>Eukaryota</taxon>
        <taxon>Fungi</taxon>
        <taxon>Dikarya</taxon>
        <taxon>Ascomycota</taxon>
        <taxon>Saccharomycotina</taxon>
        <taxon>Pichiomycetes</taxon>
        <taxon>Debaryomycetaceae</taxon>
        <taxon>Debaryomyces</taxon>
    </lineage>
</organism>
<dbReference type="RefSeq" id="XP_015467341.1">
    <property type="nucleotide sequence ID" value="XM_015611827.1"/>
</dbReference>
<dbReference type="Pfam" id="PF22485">
    <property type="entry name" value="DUF6987"/>
    <property type="match status" value="1"/>
</dbReference>
<proteinExistence type="predicted"/>
<evidence type="ECO:0000313" key="5">
    <source>
        <dbReference type="Proteomes" id="UP000054251"/>
    </source>
</evidence>
<gene>
    <name evidence="4" type="ORF">AC631_02998</name>
</gene>
<dbReference type="InterPro" id="IPR054256">
    <property type="entry name" value="DUF6987"/>
</dbReference>
<dbReference type="PANTHER" id="PTHR39461">
    <property type="entry name" value="LEA DOMAIN PROTEIN (AFU_ORTHOLOGUE AFUA_8G04920)"/>
    <property type="match status" value="1"/>
</dbReference>
<feature type="compositionally biased region" description="Acidic residues" evidence="1">
    <location>
        <begin position="1"/>
        <end position="16"/>
    </location>
</feature>
<name>A0A0V1PYB1_9ASCO</name>
<dbReference type="Proteomes" id="UP000054251">
    <property type="component" value="Unassembled WGS sequence"/>
</dbReference>
<dbReference type="OrthoDB" id="3937590at2759"/>
<evidence type="ECO:0000256" key="1">
    <source>
        <dbReference type="SAM" id="MobiDB-lite"/>
    </source>
</evidence>
<sequence>MENYEPPEYEPTEEEKEEQRQLEERREKASQMSPIIDTCIDKTKPLLNQVKQHMENADRDQMNDNLDEEKLINNAKPLLQEATNILNETWGAIRALDPDGKVQKHAKGKGSGEVTKEEYYLADRLTYLSDHVQSFIDDTRSKLDNMPKAKKDMSPLLDMLHQPLVQIISAVGLLLSGVLGLVGSLLGGLGLNRIFDSVLSGLGLDKLLG</sequence>
<dbReference type="PANTHER" id="PTHR39461:SF1">
    <property type="entry name" value="LEA DOMAIN PROTEIN (AFU_ORTHOLOGUE AFUA_8G04920)"/>
    <property type="match status" value="1"/>
</dbReference>
<accession>A0A0V1PYB1</accession>
<keyword evidence="2" id="KW-0472">Membrane</keyword>
<feature type="region of interest" description="Disordered" evidence="1">
    <location>
        <begin position="1"/>
        <end position="31"/>
    </location>
</feature>
<reference evidence="4 5" key="1">
    <citation type="submission" date="2015-11" db="EMBL/GenBank/DDBJ databases">
        <title>The genome of Debaryomyces fabryi.</title>
        <authorList>
            <person name="Tafer H."/>
            <person name="Lopandic K."/>
        </authorList>
    </citation>
    <scope>NUCLEOTIDE SEQUENCE [LARGE SCALE GENOMIC DNA]</scope>
    <source>
        <strain evidence="4 5">CBS 789</strain>
    </source>
</reference>
<feature type="transmembrane region" description="Helical" evidence="2">
    <location>
        <begin position="164"/>
        <end position="186"/>
    </location>
</feature>
<keyword evidence="5" id="KW-1185">Reference proteome</keyword>
<dbReference type="EMBL" id="LMYN01000059">
    <property type="protein sequence ID" value="KSA01239.1"/>
    <property type="molecule type" value="Genomic_DNA"/>
</dbReference>
<evidence type="ECO:0000313" key="4">
    <source>
        <dbReference type="EMBL" id="KSA01239.1"/>
    </source>
</evidence>
<keyword evidence="2" id="KW-0812">Transmembrane</keyword>
<feature type="compositionally biased region" description="Basic and acidic residues" evidence="1">
    <location>
        <begin position="17"/>
        <end position="29"/>
    </location>
</feature>
<feature type="domain" description="DUF6987" evidence="3">
    <location>
        <begin position="17"/>
        <end position="208"/>
    </location>
</feature>
<dbReference type="GeneID" id="26840007"/>
<evidence type="ECO:0000256" key="2">
    <source>
        <dbReference type="SAM" id="Phobius"/>
    </source>
</evidence>
<evidence type="ECO:0000259" key="3">
    <source>
        <dbReference type="Pfam" id="PF22485"/>
    </source>
</evidence>